<organism evidence="1 2">
    <name type="scientific">Teichococcus aerophilus</name>
    <dbReference type="NCBI Taxonomy" id="1224513"/>
    <lineage>
        <taxon>Bacteria</taxon>
        <taxon>Pseudomonadati</taxon>
        <taxon>Pseudomonadota</taxon>
        <taxon>Alphaproteobacteria</taxon>
        <taxon>Acetobacterales</taxon>
        <taxon>Roseomonadaceae</taxon>
        <taxon>Roseomonas</taxon>
    </lineage>
</organism>
<dbReference type="InterPro" id="IPR053734">
    <property type="entry name" value="Phage_Head-Tail_Connect_sf"/>
</dbReference>
<sequence length="112" mass="11889">MAVDFDAMTSAAVLAAFAVPGRVRFKRNGEPIAEIDGVFDRFQIEAMGEDGAPFSIKRTVLGVREADLPPGFVLKSGDRVQILNKTFDITDVQPDGLGWVSLPLGLVGSAGP</sequence>
<proteinExistence type="predicted"/>
<protein>
    <submittedName>
        <fullName evidence="1">Uncharacterized protein</fullName>
    </submittedName>
</protein>
<evidence type="ECO:0000313" key="2">
    <source>
        <dbReference type="Proteomes" id="UP000626026"/>
    </source>
</evidence>
<accession>A0ABR7RQR0</accession>
<dbReference type="Gene3D" id="2.40.10.180">
    <property type="entry name" value="Phage tail proteins"/>
    <property type="match status" value="1"/>
</dbReference>
<keyword evidence="2" id="KW-1185">Reference proteome</keyword>
<dbReference type="EMBL" id="JACTVA010000041">
    <property type="protein sequence ID" value="MBC9208934.1"/>
    <property type="molecule type" value="Genomic_DNA"/>
</dbReference>
<gene>
    <name evidence="1" type="ORF">IBL26_18955</name>
</gene>
<dbReference type="RefSeq" id="WP_187786083.1">
    <property type="nucleotide sequence ID" value="NZ_JACTVA010000041.1"/>
</dbReference>
<dbReference type="Proteomes" id="UP000626026">
    <property type="component" value="Unassembled WGS sequence"/>
</dbReference>
<name>A0ABR7RQR0_9PROT</name>
<reference evidence="1 2" key="1">
    <citation type="journal article" date="2013" name="Int. J. Syst. Evol. Microbiol.">
        <title>Roseomonas aerophila sp. nov., isolated from air.</title>
        <authorList>
            <person name="Kim S.J."/>
            <person name="Weon H.Y."/>
            <person name="Ahn J.H."/>
            <person name="Hong S.B."/>
            <person name="Seok S.J."/>
            <person name="Whang K.S."/>
            <person name="Kwon S.W."/>
        </authorList>
    </citation>
    <scope>NUCLEOTIDE SEQUENCE [LARGE SCALE GENOMIC DNA]</scope>
    <source>
        <strain evidence="1 2">NBRC 108923</strain>
    </source>
</reference>
<evidence type="ECO:0000313" key="1">
    <source>
        <dbReference type="EMBL" id="MBC9208934.1"/>
    </source>
</evidence>
<dbReference type="Pfam" id="PF05354">
    <property type="entry name" value="Phage_attach"/>
    <property type="match status" value="1"/>
</dbReference>
<comment type="caution">
    <text evidence="1">The sequence shown here is derived from an EMBL/GenBank/DDBJ whole genome shotgun (WGS) entry which is preliminary data.</text>
</comment>
<dbReference type="InterPro" id="IPR008018">
    <property type="entry name" value="Phage_tail_attach_FII"/>
</dbReference>